<dbReference type="PANTHER" id="PTHR43390:SF1">
    <property type="entry name" value="CHLOROPLAST PROCESSING PEPTIDASE"/>
    <property type="match status" value="1"/>
</dbReference>
<keyword evidence="6" id="KW-0645">Protease</keyword>
<feature type="active site" evidence="5">
    <location>
        <position position="41"/>
    </location>
</feature>
<feature type="transmembrane region" description="Helical" evidence="6">
    <location>
        <begin position="6"/>
        <end position="31"/>
    </location>
</feature>
<dbReference type="EC" id="3.4.21.89" evidence="3 6"/>
<comment type="caution">
    <text evidence="8">The sequence shown here is derived from an EMBL/GenBank/DDBJ whole genome shotgun (WGS) entry which is preliminary data.</text>
</comment>
<evidence type="ECO:0000256" key="5">
    <source>
        <dbReference type="PIRSR" id="PIRSR600223-1"/>
    </source>
</evidence>
<dbReference type="InterPro" id="IPR000223">
    <property type="entry name" value="Pept_S26A_signal_pept_1"/>
</dbReference>
<gene>
    <name evidence="8" type="primary">lepB</name>
    <name evidence="8" type="ORF">COU03_00805</name>
</gene>
<dbReference type="EMBL" id="PFAV01000014">
    <property type="protein sequence ID" value="PIR91730.1"/>
    <property type="molecule type" value="Genomic_DNA"/>
</dbReference>
<dbReference type="PRINTS" id="PR00727">
    <property type="entry name" value="LEADERPTASE"/>
</dbReference>
<protein>
    <recommendedName>
        <fullName evidence="3 6">Signal peptidase I</fullName>
        <ecNumber evidence="3 6">3.4.21.89</ecNumber>
    </recommendedName>
</protein>
<keyword evidence="6" id="KW-1133">Transmembrane helix</keyword>
<dbReference type="Gene3D" id="2.10.109.10">
    <property type="entry name" value="Umud Fragment, subunit A"/>
    <property type="match status" value="1"/>
</dbReference>
<evidence type="ECO:0000256" key="2">
    <source>
        <dbReference type="ARBA" id="ARBA00009370"/>
    </source>
</evidence>
<comment type="catalytic activity">
    <reaction evidence="1 6">
        <text>Cleavage of hydrophobic, N-terminal signal or leader sequences from secreted and periplasmic proteins.</text>
        <dbReference type="EC" id="3.4.21.89"/>
    </reaction>
</comment>
<evidence type="ECO:0000256" key="1">
    <source>
        <dbReference type="ARBA" id="ARBA00000677"/>
    </source>
</evidence>
<dbReference type="PROSITE" id="PS00760">
    <property type="entry name" value="SPASE_I_2"/>
    <property type="match status" value="1"/>
</dbReference>
<dbReference type="InterPro" id="IPR036286">
    <property type="entry name" value="LexA/Signal_pep-like_sf"/>
</dbReference>
<evidence type="ECO:0000313" key="8">
    <source>
        <dbReference type="EMBL" id="PIR91730.1"/>
    </source>
</evidence>
<accession>A0A2H0V073</accession>
<dbReference type="NCBIfam" id="TIGR02227">
    <property type="entry name" value="sigpep_I_bact"/>
    <property type="match status" value="1"/>
</dbReference>
<proteinExistence type="inferred from homology"/>
<dbReference type="GO" id="GO:0006465">
    <property type="term" value="P:signal peptide processing"/>
    <property type="evidence" value="ECO:0007669"/>
    <property type="project" value="InterPro"/>
</dbReference>
<dbReference type="InterPro" id="IPR019533">
    <property type="entry name" value="Peptidase_S26"/>
</dbReference>
<dbReference type="GO" id="GO:0009003">
    <property type="term" value="F:signal peptidase activity"/>
    <property type="evidence" value="ECO:0007669"/>
    <property type="project" value="UniProtKB-EC"/>
</dbReference>
<evidence type="ECO:0000256" key="6">
    <source>
        <dbReference type="RuleBase" id="RU362042"/>
    </source>
</evidence>
<keyword evidence="4 6" id="KW-0378">Hydrolase</keyword>
<dbReference type="SUPFAM" id="SSF51306">
    <property type="entry name" value="LexA/Signal peptidase"/>
    <property type="match status" value="1"/>
</dbReference>
<keyword evidence="6" id="KW-0812">Transmembrane</keyword>
<sequence>MSIKAFFFLILEFLQIIAIAAIVVVPIRYFVFQPFLVKGASMEPNFHDGDYLIIDELSYRLRNPERGEVVVFHYPFDPSQRFIKRVIGLPGETVAIKNGQVDITTEDGATVVLPEPYVQGVFTIAGNAAGGNSTTLKSDEYFVLGDNRAHSFDSREWGLVNRKFIIGRTVLRAWPLMYWTTYFSEINYSPQLNVN</sequence>
<dbReference type="Proteomes" id="UP000228906">
    <property type="component" value="Unassembled WGS sequence"/>
</dbReference>
<keyword evidence="6" id="KW-0472">Membrane</keyword>
<dbReference type="PANTHER" id="PTHR43390">
    <property type="entry name" value="SIGNAL PEPTIDASE I"/>
    <property type="match status" value="1"/>
</dbReference>
<dbReference type="InterPro" id="IPR019758">
    <property type="entry name" value="Pept_S26A_signal_pept_1_CS"/>
</dbReference>
<dbReference type="PROSITE" id="PS00761">
    <property type="entry name" value="SPASE_I_3"/>
    <property type="match status" value="1"/>
</dbReference>
<comment type="similarity">
    <text evidence="2 6">Belongs to the peptidase S26 family.</text>
</comment>
<evidence type="ECO:0000313" key="9">
    <source>
        <dbReference type="Proteomes" id="UP000228906"/>
    </source>
</evidence>
<dbReference type="GO" id="GO:0004252">
    <property type="term" value="F:serine-type endopeptidase activity"/>
    <property type="evidence" value="ECO:0007669"/>
    <property type="project" value="InterPro"/>
</dbReference>
<name>A0A2H0V073_9BACT</name>
<dbReference type="AlphaFoldDB" id="A0A2H0V073"/>
<dbReference type="InterPro" id="IPR019757">
    <property type="entry name" value="Pept_S26A_signal_pept_1_Lys-AS"/>
</dbReference>
<reference evidence="9" key="1">
    <citation type="submission" date="2017-09" db="EMBL/GenBank/DDBJ databases">
        <title>Depth-based differentiation of microbial function through sediment-hosted aquifers and enrichment of novel symbionts in the deep terrestrial subsurface.</title>
        <authorList>
            <person name="Probst A.J."/>
            <person name="Ladd B."/>
            <person name="Jarett J.K."/>
            <person name="Geller-Mcgrath D.E."/>
            <person name="Sieber C.M.K."/>
            <person name="Emerson J.B."/>
            <person name="Anantharaman K."/>
            <person name="Thomas B.C."/>
            <person name="Malmstrom R."/>
            <person name="Stieglmeier M."/>
            <person name="Klingl A."/>
            <person name="Woyke T."/>
            <person name="Ryan C.M."/>
            <person name="Banfield J.F."/>
        </authorList>
    </citation>
    <scope>NUCLEOTIDE SEQUENCE [LARGE SCALE GENOMIC DNA]</scope>
</reference>
<feature type="active site" evidence="5">
    <location>
        <position position="84"/>
    </location>
</feature>
<dbReference type="Pfam" id="PF10502">
    <property type="entry name" value="Peptidase_S26"/>
    <property type="match status" value="1"/>
</dbReference>
<comment type="subcellular location">
    <subcellularLocation>
        <location evidence="6">Membrane</location>
        <topology evidence="6">Single-pass type II membrane protein</topology>
    </subcellularLocation>
</comment>
<dbReference type="GO" id="GO:0016020">
    <property type="term" value="C:membrane"/>
    <property type="evidence" value="ECO:0007669"/>
    <property type="project" value="UniProtKB-SubCell"/>
</dbReference>
<feature type="domain" description="Peptidase S26" evidence="7">
    <location>
        <begin position="11"/>
        <end position="174"/>
    </location>
</feature>
<evidence type="ECO:0000256" key="3">
    <source>
        <dbReference type="ARBA" id="ARBA00013208"/>
    </source>
</evidence>
<organism evidence="8 9">
    <name type="scientific">bacterium (Candidatus Gribaldobacteria) CG10_big_fil_rev_8_21_14_0_10_41_12</name>
    <dbReference type="NCBI Taxonomy" id="2014277"/>
    <lineage>
        <taxon>Bacteria</taxon>
        <taxon>Candidatus Gribaldobacteria</taxon>
    </lineage>
</organism>
<evidence type="ECO:0000259" key="7">
    <source>
        <dbReference type="Pfam" id="PF10502"/>
    </source>
</evidence>
<evidence type="ECO:0000256" key="4">
    <source>
        <dbReference type="ARBA" id="ARBA00022801"/>
    </source>
</evidence>
<dbReference type="CDD" id="cd06530">
    <property type="entry name" value="S26_SPase_I"/>
    <property type="match status" value="1"/>
</dbReference>